<protein>
    <recommendedName>
        <fullName evidence="2">Protein kinase domain-containing protein</fullName>
    </recommendedName>
</protein>
<reference evidence="3 4" key="1">
    <citation type="submission" date="2024-02" db="EMBL/GenBank/DDBJ databases">
        <title>Rubritalea halochordaticola NBRC 107102.</title>
        <authorList>
            <person name="Ichikawa N."/>
            <person name="Katano-Makiyama Y."/>
            <person name="Hidaka K."/>
        </authorList>
    </citation>
    <scope>NUCLEOTIDE SEQUENCE [LARGE SCALE GENOMIC DNA]</scope>
    <source>
        <strain evidence="3 4">NBRC 107102</strain>
    </source>
</reference>
<evidence type="ECO:0000313" key="3">
    <source>
        <dbReference type="EMBL" id="GAA5495530.1"/>
    </source>
</evidence>
<dbReference type="Proteomes" id="UP001424741">
    <property type="component" value="Unassembled WGS sequence"/>
</dbReference>
<keyword evidence="1" id="KW-1133">Transmembrane helix</keyword>
<dbReference type="SUPFAM" id="SSF49899">
    <property type="entry name" value="Concanavalin A-like lectins/glucanases"/>
    <property type="match status" value="1"/>
</dbReference>
<comment type="caution">
    <text evidence="3">The sequence shown here is derived from an EMBL/GenBank/DDBJ whole genome shotgun (WGS) entry which is preliminary data.</text>
</comment>
<keyword evidence="1" id="KW-0472">Membrane</keyword>
<keyword evidence="1" id="KW-0812">Transmembrane</keyword>
<dbReference type="InterPro" id="IPR013320">
    <property type="entry name" value="ConA-like_dom_sf"/>
</dbReference>
<dbReference type="InterPro" id="IPR000719">
    <property type="entry name" value="Prot_kinase_dom"/>
</dbReference>
<gene>
    <name evidence="3" type="ORF">Rhal01_01708</name>
</gene>
<evidence type="ECO:0000313" key="4">
    <source>
        <dbReference type="Proteomes" id="UP001424741"/>
    </source>
</evidence>
<dbReference type="Gene3D" id="1.10.510.10">
    <property type="entry name" value="Transferase(Phosphotransferase) domain 1"/>
    <property type="match status" value="1"/>
</dbReference>
<dbReference type="PROSITE" id="PS50011">
    <property type="entry name" value="PROTEIN_KINASE_DOM"/>
    <property type="match status" value="1"/>
</dbReference>
<dbReference type="SUPFAM" id="SSF56112">
    <property type="entry name" value="Protein kinase-like (PK-like)"/>
    <property type="match status" value="1"/>
</dbReference>
<feature type="domain" description="Protein kinase" evidence="2">
    <location>
        <begin position="1"/>
        <end position="267"/>
    </location>
</feature>
<dbReference type="EMBL" id="BAABRL010000004">
    <property type="protein sequence ID" value="GAA5495530.1"/>
    <property type="molecule type" value="Genomic_DNA"/>
</dbReference>
<accession>A0ABP9V0P6</accession>
<proteinExistence type="predicted"/>
<evidence type="ECO:0000259" key="2">
    <source>
        <dbReference type="PROSITE" id="PS50011"/>
    </source>
</evidence>
<dbReference type="InterPro" id="IPR011009">
    <property type="entry name" value="Kinase-like_dom_sf"/>
</dbReference>
<dbReference type="Gene3D" id="3.30.200.20">
    <property type="entry name" value="Phosphorylase Kinase, domain 1"/>
    <property type="match status" value="1"/>
</dbReference>
<feature type="transmembrane region" description="Helical" evidence="1">
    <location>
        <begin position="359"/>
        <end position="379"/>
    </location>
</feature>
<keyword evidence="4" id="KW-1185">Reference proteome</keyword>
<organism evidence="3 4">
    <name type="scientific">Rubritalea halochordaticola</name>
    <dbReference type="NCBI Taxonomy" id="714537"/>
    <lineage>
        <taxon>Bacteria</taxon>
        <taxon>Pseudomonadati</taxon>
        <taxon>Verrucomicrobiota</taxon>
        <taxon>Verrucomicrobiia</taxon>
        <taxon>Verrucomicrobiales</taxon>
        <taxon>Rubritaleaceae</taxon>
        <taxon>Rubritalea</taxon>
    </lineage>
</organism>
<dbReference type="Gene3D" id="2.60.120.200">
    <property type="match status" value="1"/>
</dbReference>
<evidence type="ECO:0000256" key="1">
    <source>
        <dbReference type="SAM" id="Phobius"/>
    </source>
</evidence>
<dbReference type="Pfam" id="PF13385">
    <property type="entry name" value="Laminin_G_3"/>
    <property type="match status" value="1"/>
</dbReference>
<name>A0ABP9V0P6_9BACT</name>
<dbReference type="RefSeq" id="WP_346188313.1">
    <property type="nucleotide sequence ID" value="NZ_BAABRL010000004.1"/>
</dbReference>
<sequence>MDDRFFVKKQKLALPMGRQFEALDQTNKVTVLVHRFAKGDSDKKDIWRETFHAHAVKLKRLQDPSLPAIIDYGVDDQGPFLVMDEPQGLRLSDVVNCGPMMAASVRQMAYQFLHAYVDAAKEGLYHSALNPMLILVGENAGEGNRFLLPDIGFAEIHNAIQGEEGRVLGDPVFLSPSQLSGEHQDEAGSLFSLGQLCYYCLAGGHPFGGMALPAILQGYEDGQLPSIDQFRNDLPADFVQWISRMTAARDGQGFQTASEALAALPAVGGLQAIPMDLTGVVSVQPASSTSAQTVAPHNRPKLLTGSQVRPATTATATQPVMAAQTAGTTVSPQLGVAGVGVAQPASGIGALLDTTKKKIIASSVGGGILLLIIIGLIAASGDDAPKTSGSSAADDGVEEKAAKAEAMDNETRKLFRGLAYGWNFDQDLLPINRNSPTIEPYNNLDYSDGIDRKALVLGPENYYSIPKESGLFVESYSAGTVNLWIKASGQWERGPMVIGNKKYNLPGSRGWCIAAVPVNESKMKFRLNTYDGKETRIADSQSLVTVGGWHMFTVVFKNGEKTKFYQDGVFAGEVDIPNTRDLRTGKDLFLGTDEVFRATFNVPVRIDQLYIWHRDLSESEVKKLFRDKSRYIP</sequence>